<comment type="cofactor">
    <cofactor evidence="1">
        <name>Mg(2+)</name>
        <dbReference type="ChEBI" id="CHEBI:18420"/>
    </cofactor>
</comment>
<reference evidence="4 5" key="1">
    <citation type="submission" date="2015-09" db="EMBL/GenBank/DDBJ databases">
        <authorList>
            <consortium name="Pathogen Informatics"/>
        </authorList>
    </citation>
    <scope>NUCLEOTIDE SEQUENCE [LARGE SCALE GENOMIC DNA]</scope>
    <source>
        <strain evidence="4 5">2789STDY5834878</strain>
    </source>
</reference>
<dbReference type="SUPFAM" id="SSF55811">
    <property type="entry name" value="Nudix"/>
    <property type="match status" value="1"/>
</dbReference>
<accession>A0A174Z7U7</accession>
<dbReference type="PROSITE" id="PS51462">
    <property type="entry name" value="NUDIX"/>
    <property type="match status" value="1"/>
</dbReference>
<dbReference type="AlphaFoldDB" id="A0A174Z7U7"/>
<proteinExistence type="predicted"/>
<gene>
    <name evidence="4" type="ORF">ERS852492_01194</name>
</gene>
<sequence length="160" mass="18593">MDILFKNDDFVFSYRVGGILIHEGKILLQRPKNDNYAIIGGHVAAMETSMETLKREFEEEIHAKIEVDNLLAIGEIYFPWGKRPCHQISLYYNVHLVDDNIPLDGVFHGYDELDNERIDLDFCWVTLEDLKKGTKVYPLELIPYILEPGKEIVHFVSKQI</sequence>
<evidence type="ECO:0000256" key="1">
    <source>
        <dbReference type="ARBA" id="ARBA00001946"/>
    </source>
</evidence>
<evidence type="ECO:0000313" key="4">
    <source>
        <dbReference type="EMBL" id="CUQ83443.1"/>
    </source>
</evidence>
<dbReference type="Gene3D" id="3.90.79.10">
    <property type="entry name" value="Nucleoside Triphosphate Pyrophosphohydrolase"/>
    <property type="match status" value="1"/>
</dbReference>
<evidence type="ECO:0000259" key="3">
    <source>
        <dbReference type="PROSITE" id="PS51462"/>
    </source>
</evidence>
<keyword evidence="2" id="KW-0378">Hydrolase</keyword>
<feature type="domain" description="Nudix hydrolase" evidence="3">
    <location>
        <begin position="11"/>
        <end position="147"/>
    </location>
</feature>
<organism evidence="4 5">
    <name type="scientific">Lachnospira eligens</name>
    <dbReference type="NCBI Taxonomy" id="39485"/>
    <lineage>
        <taxon>Bacteria</taxon>
        <taxon>Bacillati</taxon>
        <taxon>Bacillota</taxon>
        <taxon>Clostridia</taxon>
        <taxon>Lachnospirales</taxon>
        <taxon>Lachnospiraceae</taxon>
        <taxon>Lachnospira</taxon>
    </lineage>
</organism>
<dbReference type="InterPro" id="IPR000086">
    <property type="entry name" value="NUDIX_hydrolase_dom"/>
</dbReference>
<protein>
    <submittedName>
        <fullName evidence="4">NUDIX domain</fullName>
    </submittedName>
</protein>
<dbReference type="PANTHER" id="PTHR43046:SF14">
    <property type="entry name" value="MUTT_NUDIX FAMILY PROTEIN"/>
    <property type="match status" value="1"/>
</dbReference>
<dbReference type="EMBL" id="CZBV01000003">
    <property type="protein sequence ID" value="CUQ83443.1"/>
    <property type="molecule type" value="Genomic_DNA"/>
</dbReference>
<evidence type="ECO:0000313" key="5">
    <source>
        <dbReference type="Proteomes" id="UP000095780"/>
    </source>
</evidence>
<dbReference type="InterPro" id="IPR020084">
    <property type="entry name" value="NUDIX_hydrolase_CS"/>
</dbReference>
<evidence type="ECO:0000256" key="2">
    <source>
        <dbReference type="ARBA" id="ARBA00022801"/>
    </source>
</evidence>
<name>A0A174Z7U7_9FIRM</name>
<dbReference type="Proteomes" id="UP000095780">
    <property type="component" value="Unassembled WGS sequence"/>
</dbReference>
<dbReference type="PROSITE" id="PS00893">
    <property type="entry name" value="NUDIX_BOX"/>
    <property type="match status" value="1"/>
</dbReference>
<dbReference type="CDD" id="cd04688">
    <property type="entry name" value="NUDIX_Hydrolase"/>
    <property type="match status" value="1"/>
</dbReference>
<dbReference type="InterPro" id="IPR015797">
    <property type="entry name" value="NUDIX_hydrolase-like_dom_sf"/>
</dbReference>
<dbReference type="PANTHER" id="PTHR43046">
    <property type="entry name" value="GDP-MANNOSE MANNOSYL HYDROLASE"/>
    <property type="match status" value="1"/>
</dbReference>
<dbReference type="Pfam" id="PF00293">
    <property type="entry name" value="NUDIX"/>
    <property type="match status" value="1"/>
</dbReference>
<dbReference type="GO" id="GO:0016787">
    <property type="term" value="F:hydrolase activity"/>
    <property type="evidence" value="ECO:0007669"/>
    <property type="project" value="UniProtKB-KW"/>
</dbReference>
<dbReference type="RefSeq" id="WP_055286623.1">
    <property type="nucleotide sequence ID" value="NZ_CABIXW010000003.1"/>
</dbReference>